<dbReference type="EMBL" id="JAVTLL010000016">
    <property type="protein sequence ID" value="MDT7843808.1"/>
    <property type="molecule type" value="Genomic_DNA"/>
</dbReference>
<evidence type="ECO:0000256" key="3">
    <source>
        <dbReference type="ARBA" id="ARBA00012891"/>
    </source>
</evidence>
<feature type="domain" description="DNA topoisomerase I catalytic core eukaryotic-type" evidence="8">
    <location>
        <begin position="96"/>
        <end position="304"/>
    </location>
</feature>
<comment type="caution">
    <text evidence="10">The sequence shown here is derived from an EMBL/GenBank/DDBJ whole genome shotgun (WGS) entry which is preliminary data.</text>
</comment>
<dbReference type="PRINTS" id="PR00416">
    <property type="entry name" value="EUTPISMRASEI"/>
</dbReference>
<evidence type="ECO:0000256" key="6">
    <source>
        <dbReference type="ARBA" id="ARBA00023235"/>
    </source>
</evidence>
<organism evidence="10 11">
    <name type="scientific">Streptomyces justiciae</name>
    <dbReference type="NCBI Taxonomy" id="2780140"/>
    <lineage>
        <taxon>Bacteria</taxon>
        <taxon>Bacillati</taxon>
        <taxon>Actinomycetota</taxon>
        <taxon>Actinomycetes</taxon>
        <taxon>Kitasatosporales</taxon>
        <taxon>Streptomycetaceae</taxon>
        <taxon>Streptomyces</taxon>
    </lineage>
</organism>
<dbReference type="RefSeq" id="WP_314203308.1">
    <property type="nucleotide sequence ID" value="NZ_JAVTLL010000016.1"/>
</dbReference>
<evidence type="ECO:0000256" key="7">
    <source>
        <dbReference type="SAM" id="MobiDB-lite"/>
    </source>
</evidence>
<feature type="region of interest" description="Disordered" evidence="7">
    <location>
        <begin position="1"/>
        <end position="26"/>
    </location>
</feature>
<protein>
    <recommendedName>
        <fullName evidence="3">DNA topoisomerase</fullName>
        <ecNumber evidence="3">5.6.2.1</ecNumber>
    </recommendedName>
</protein>
<evidence type="ECO:0000313" key="11">
    <source>
        <dbReference type="Proteomes" id="UP001257948"/>
    </source>
</evidence>
<keyword evidence="6" id="KW-0413">Isomerase</keyword>
<evidence type="ECO:0000313" key="10">
    <source>
        <dbReference type="EMBL" id="MDT7843808.1"/>
    </source>
</evidence>
<dbReference type="Gene3D" id="1.10.132.120">
    <property type="match status" value="1"/>
</dbReference>
<reference evidence="11" key="1">
    <citation type="submission" date="2023-07" db="EMBL/GenBank/DDBJ databases">
        <title>Draft genome sequence of the endophytic actinobacterium Streptomyces justiciae WPN32, a potential antibiotic producer.</title>
        <authorList>
            <person name="Yasawong M."/>
            <person name="Pana W."/>
            <person name="Ganta P."/>
            <person name="Santapan N."/>
            <person name="Songngamsuk T."/>
            <person name="Phatcharaharikarn M."/>
            <person name="Kerdtoob S."/>
            <person name="Nantapong N."/>
        </authorList>
    </citation>
    <scope>NUCLEOTIDE SEQUENCE [LARGE SCALE GENOMIC DNA]</scope>
    <source>
        <strain evidence="11">WPN32</strain>
    </source>
</reference>
<dbReference type="Proteomes" id="UP001257948">
    <property type="component" value="Unassembled WGS sequence"/>
</dbReference>
<evidence type="ECO:0000259" key="9">
    <source>
        <dbReference type="Pfam" id="PF21338"/>
    </source>
</evidence>
<keyword evidence="4" id="KW-0799">Topoisomerase</keyword>
<evidence type="ECO:0000256" key="1">
    <source>
        <dbReference type="ARBA" id="ARBA00000213"/>
    </source>
</evidence>
<evidence type="ECO:0000256" key="5">
    <source>
        <dbReference type="ARBA" id="ARBA00023125"/>
    </source>
</evidence>
<dbReference type="SUPFAM" id="SSF55869">
    <property type="entry name" value="DNA topoisomerase I domain"/>
    <property type="match status" value="1"/>
</dbReference>
<evidence type="ECO:0000256" key="4">
    <source>
        <dbReference type="ARBA" id="ARBA00023029"/>
    </source>
</evidence>
<comment type="similarity">
    <text evidence="2">Belongs to the type IB topoisomerase family.</text>
</comment>
<dbReference type="Gene3D" id="3.90.15.10">
    <property type="entry name" value="Topoisomerase I, Chain A, domain 3"/>
    <property type="match status" value="1"/>
</dbReference>
<dbReference type="InterPro" id="IPR001631">
    <property type="entry name" value="TopoI"/>
</dbReference>
<dbReference type="InterPro" id="IPR013500">
    <property type="entry name" value="TopoI_cat_euk"/>
</dbReference>
<dbReference type="Pfam" id="PF21338">
    <property type="entry name" value="Top1B_N_bact"/>
    <property type="match status" value="1"/>
</dbReference>
<dbReference type="InterPro" id="IPR035447">
    <property type="entry name" value="DNA_topo_I_N_sf"/>
</dbReference>
<evidence type="ECO:0000259" key="8">
    <source>
        <dbReference type="Pfam" id="PF01028"/>
    </source>
</evidence>
<accession>A0ABU3LXD4</accession>
<dbReference type="InterPro" id="IPR011010">
    <property type="entry name" value="DNA_brk_join_enz"/>
</dbReference>
<keyword evidence="11" id="KW-1185">Reference proteome</keyword>
<dbReference type="InterPro" id="IPR049331">
    <property type="entry name" value="Top1B_N_bact"/>
</dbReference>
<keyword evidence="5" id="KW-0238">DNA-binding</keyword>
<comment type="catalytic activity">
    <reaction evidence="1">
        <text>ATP-independent breakage of single-stranded DNA, followed by passage and rejoining.</text>
        <dbReference type="EC" id="5.6.2.1"/>
    </reaction>
</comment>
<dbReference type="Gene3D" id="3.30.66.10">
    <property type="entry name" value="DNA topoisomerase I domain"/>
    <property type="match status" value="1"/>
</dbReference>
<gene>
    <name evidence="10" type="ORF">RQC66_24100</name>
</gene>
<sequence length="366" mass="40478">MAVNSPPGPGGSRRTARLRTSDIHGPGITRVRCGRGFRYVDPGGRAITDTAEKQRLRGLVVPPAWEDVWICPAPNGHIQATGTDAAGRRQYLYHPRFREQQEAAKHQHVLDVVPALPRLRERLAADLGARGLCRQRVLACAARLLDLGFFRIGNDSYRRDNDTHGLTTLLREHASCRGGEVCFAYPAKNAKDVEQSLAEDAVCRTVRALLRRGHRGGDRLFAYWQGGAWHDVHADDLNTYLRDRAGTDLTAKDFRTWHATVLAAVALAVAQPVASESRAARARAVHRAVREVAGYLGNTPAVCRASYINPRVVELYEEGRTIAPSLDRLGADVRFGEPATQGAVEEAVLRLLRDSDQGQQRDRRRP</sequence>
<dbReference type="SUPFAM" id="SSF56349">
    <property type="entry name" value="DNA breaking-rejoining enzymes"/>
    <property type="match status" value="1"/>
</dbReference>
<dbReference type="Pfam" id="PF01028">
    <property type="entry name" value="Topoisom_I"/>
    <property type="match status" value="1"/>
</dbReference>
<dbReference type="PROSITE" id="PS52038">
    <property type="entry name" value="TOPO_IB_2"/>
    <property type="match status" value="1"/>
</dbReference>
<feature type="domain" description="DNA topoisomerase IB N-terminal" evidence="9">
    <location>
        <begin position="36"/>
        <end position="84"/>
    </location>
</feature>
<evidence type="ECO:0000256" key="2">
    <source>
        <dbReference type="ARBA" id="ARBA00006645"/>
    </source>
</evidence>
<name>A0ABU3LXD4_9ACTN</name>
<dbReference type="EC" id="5.6.2.1" evidence="3"/>
<dbReference type="InterPro" id="IPR014711">
    <property type="entry name" value="TopoI_cat_a-hlx-sub_euk"/>
</dbReference>
<proteinExistence type="inferred from homology"/>